<evidence type="ECO:0000313" key="2">
    <source>
        <dbReference type="Proteomes" id="UP000824247"/>
    </source>
</evidence>
<name>A0A9E2KV55_9BACT</name>
<dbReference type="SUPFAM" id="SSF111331">
    <property type="entry name" value="NAD kinase/diacylglycerol kinase-like"/>
    <property type="match status" value="1"/>
</dbReference>
<proteinExistence type="predicted"/>
<dbReference type="InterPro" id="IPR016064">
    <property type="entry name" value="NAD/diacylglycerol_kinase_sf"/>
</dbReference>
<dbReference type="EMBL" id="JAHLFM010000008">
    <property type="protein sequence ID" value="MBU3830634.1"/>
    <property type="molecule type" value="Genomic_DNA"/>
</dbReference>
<reference evidence="1" key="1">
    <citation type="journal article" date="2021" name="PeerJ">
        <title>Extensive microbial diversity within the chicken gut microbiome revealed by metagenomics and culture.</title>
        <authorList>
            <person name="Gilroy R."/>
            <person name="Ravi A."/>
            <person name="Getino M."/>
            <person name="Pursley I."/>
            <person name="Horton D.L."/>
            <person name="Alikhan N.F."/>
            <person name="Baker D."/>
            <person name="Gharbi K."/>
            <person name="Hall N."/>
            <person name="Watson M."/>
            <person name="Adriaenssens E.M."/>
            <person name="Foster-Nyarko E."/>
            <person name="Jarju S."/>
            <person name="Secka A."/>
            <person name="Antonio M."/>
            <person name="Oren A."/>
            <person name="Chaudhuri R.R."/>
            <person name="La Ragione R."/>
            <person name="Hildebrand F."/>
            <person name="Pallen M.J."/>
        </authorList>
    </citation>
    <scope>NUCLEOTIDE SEQUENCE</scope>
    <source>
        <strain evidence="1">A5-1222</strain>
    </source>
</reference>
<comment type="caution">
    <text evidence="1">The sequence shown here is derived from an EMBL/GenBank/DDBJ whole genome shotgun (WGS) entry which is preliminary data.</text>
</comment>
<dbReference type="Gene3D" id="2.60.200.30">
    <property type="entry name" value="Probable inorganic polyphosphate/atp-NAD kinase, domain 2"/>
    <property type="match status" value="1"/>
</dbReference>
<dbReference type="InterPro" id="IPR017437">
    <property type="entry name" value="ATP-NAD_kinase_PpnK-typ_C"/>
</dbReference>
<protein>
    <recommendedName>
        <fullName evidence="3">Inorganic polyphosphate/ATP-NAD kinase</fullName>
    </recommendedName>
</protein>
<evidence type="ECO:0008006" key="3">
    <source>
        <dbReference type="Google" id="ProtNLM"/>
    </source>
</evidence>
<dbReference type="InterPro" id="IPR017438">
    <property type="entry name" value="ATP-NAD_kinase_N"/>
</dbReference>
<dbReference type="GO" id="GO:0019674">
    <property type="term" value="P:NAD+ metabolic process"/>
    <property type="evidence" value="ECO:0007669"/>
    <property type="project" value="InterPro"/>
</dbReference>
<dbReference type="Gene3D" id="3.40.50.10330">
    <property type="entry name" value="Probable inorganic polyphosphate/atp-NAD kinase, domain 1"/>
    <property type="match status" value="1"/>
</dbReference>
<dbReference type="Proteomes" id="UP000824247">
    <property type="component" value="Unassembled WGS sequence"/>
</dbReference>
<accession>A0A9E2KV55</accession>
<dbReference type="GO" id="GO:0003951">
    <property type="term" value="F:NAD+ kinase activity"/>
    <property type="evidence" value="ECO:0007669"/>
    <property type="project" value="InterPro"/>
</dbReference>
<dbReference type="AlphaFoldDB" id="A0A9E2KV55"/>
<sequence>MTKKIHINFVDFENNIENCKLIMENNKNLLFSKTNYDFLICFGGDGNFLEILKQEYTNKINIIHYGTGHLNFLSNFKDNNDNFNYDNFCEYGILKIEIDNVKFIAINEIEIFKINSTSKYVLNIDCNKFYEFQATGFVVNTSIGSTGINRTIGGPLFFNYDLFCFNELLPVKSINSKTLSQPMIFSNQELLFENLWNDNDFIIKIDGKSLNINSWKFIKINLVKSCAKININYGDWLESINKKLI</sequence>
<organism evidence="1 2">
    <name type="scientific">Candidatus Ureaplasma intestinipullorum</name>
    <dbReference type="NCBI Taxonomy" id="2838770"/>
    <lineage>
        <taxon>Bacteria</taxon>
        <taxon>Bacillati</taxon>
        <taxon>Mycoplasmatota</taxon>
        <taxon>Mycoplasmoidales</taxon>
        <taxon>Mycoplasmoidaceae</taxon>
        <taxon>Ureaplasma</taxon>
    </lineage>
</organism>
<evidence type="ECO:0000313" key="1">
    <source>
        <dbReference type="EMBL" id="MBU3830634.1"/>
    </source>
</evidence>
<reference evidence="1" key="2">
    <citation type="submission" date="2021-04" db="EMBL/GenBank/DDBJ databases">
        <authorList>
            <person name="Gilroy R."/>
        </authorList>
    </citation>
    <scope>NUCLEOTIDE SEQUENCE</scope>
    <source>
        <strain evidence="1">A5-1222</strain>
    </source>
</reference>
<gene>
    <name evidence="1" type="ORF">H9897_00515</name>
</gene>